<name>A0AAV9ZLD4_9AGAR</name>
<evidence type="ECO:0000313" key="1">
    <source>
        <dbReference type="EMBL" id="KAK6985055.1"/>
    </source>
</evidence>
<dbReference type="AlphaFoldDB" id="A0AAV9ZLD4"/>
<dbReference type="SUPFAM" id="SSF52047">
    <property type="entry name" value="RNI-like"/>
    <property type="match status" value="1"/>
</dbReference>
<comment type="caution">
    <text evidence="1">The sequence shown here is derived from an EMBL/GenBank/DDBJ whole genome shotgun (WGS) entry which is preliminary data.</text>
</comment>
<evidence type="ECO:0000313" key="2">
    <source>
        <dbReference type="Proteomes" id="UP001362999"/>
    </source>
</evidence>
<keyword evidence="2" id="KW-1185">Reference proteome</keyword>
<sequence>MSRLSIYSFLEDVEENRVLADEVYPLDLGMTRDKTMEVQGSHIHCFSCKNAAHSIRNASTTLARVRKPLPAAYIGWVEGQIHQIRAEFGFRYINGKGEDARNCYVLTVACSDFAQQEDRIFFSRQIVLTEGEMRFWNGGDWAFALGRQLRAAISLQRHDGLPNAQHTFTAWLQYFSVSDNPEGWSSTSIMDLSTRLQARATMNGSGQWGDGGWGGGWGSSGPWDATLSSVSTVSESMVNSSLFPEKSKPPGIVSRVATSVEPTHRSRGTPLLLNMTSDSRSKGFFFDALVPWMSDAGRRQRELHRTLRSSQKACAHAMVTSIFVDFIIDSTLYEQRSISSVPAEIWKTIFTMAYGDRYSPWSPESALYVPMSVCRLWRDIITGEAAGELWNPIDFRGATATQRRARAIQSGYALQSGSLDLSFSMDGVDSSLTSVLHRLVSPAKPIHLALRISDFYSMTENASLARSVFRIQNPIPNIDALTIEGGTFWTGDYPCREILPQWAESLIADQSRLSWACPAEFRLKSLTLMWTLTPETWFDLPWAQLESYAELNTARLHGVLPAAHLSRMTNLRVLCLSGVWLPSATLRVTLPCLEELNLVVSWQNVPNDGHFAGLEAPHLRVLSLRGRNARSPQEDQAASRFHHDLEAFLVRCPDLSVLSLALQIAYTGATIVQHMRALPALQSLFVPAANRDLLNLDFVRGMADLSLTPMLRVLGIQQGRYWDELAEESVEENEITAGLLHALARRFEAGLKAVSFTENGGQSLMRAHTALSPWEAAAGWDWVDDRWGVGGVMISKALRKGLKRLAVSSGAMIELDH</sequence>
<dbReference type="EMBL" id="JAWWNJ010000133">
    <property type="protein sequence ID" value="KAK6985055.1"/>
    <property type="molecule type" value="Genomic_DNA"/>
</dbReference>
<organism evidence="1 2">
    <name type="scientific">Favolaschia claudopus</name>
    <dbReference type="NCBI Taxonomy" id="2862362"/>
    <lineage>
        <taxon>Eukaryota</taxon>
        <taxon>Fungi</taxon>
        <taxon>Dikarya</taxon>
        <taxon>Basidiomycota</taxon>
        <taxon>Agaricomycotina</taxon>
        <taxon>Agaricomycetes</taxon>
        <taxon>Agaricomycetidae</taxon>
        <taxon>Agaricales</taxon>
        <taxon>Marasmiineae</taxon>
        <taxon>Mycenaceae</taxon>
        <taxon>Favolaschia</taxon>
    </lineage>
</organism>
<accession>A0AAV9ZLD4</accession>
<evidence type="ECO:0008006" key="3">
    <source>
        <dbReference type="Google" id="ProtNLM"/>
    </source>
</evidence>
<dbReference type="InterPro" id="IPR032675">
    <property type="entry name" value="LRR_dom_sf"/>
</dbReference>
<proteinExistence type="predicted"/>
<dbReference type="Proteomes" id="UP001362999">
    <property type="component" value="Unassembled WGS sequence"/>
</dbReference>
<reference evidence="1 2" key="1">
    <citation type="journal article" date="2024" name="J Genomics">
        <title>Draft genome sequencing and assembly of Favolaschia claudopus CIRM-BRFM 2984 isolated from oak limbs.</title>
        <authorList>
            <person name="Navarro D."/>
            <person name="Drula E."/>
            <person name="Chaduli D."/>
            <person name="Cazenave R."/>
            <person name="Ahrendt S."/>
            <person name="Wang J."/>
            <person name="Lipzen A."/>
            <person name="Daum C."/>
            <person name="Barry K."/>
            <person name="Grigoriev I.V."/>
            <person name="Favel A."/>
            <person name="Rosso M.N."/>
            <person name="Martin F."/>
        </authorList>
    </citation>
    <scope>NUCLEOTIDE SEQUENCE [LARGE SCALE GENOMIC DNA]</scope>
    <source>
        <strain evidence="1 2">CIRM-BRFM 2984</strain>
    </source>
</reference>
<protein>
    <recommendedName>
        <fullName evidence="3">F-box domain-containing protein</fullName>
    </recommendedName>
</protein>
<dbReference type="Gene3D" id="3.80.10.10">
    <property type="entry name" value="Ribonuclease Inhibitor"/>
    <property type="match status" value="1"/>
</dbReference>
<gene>
    <name evidence="1" type="ORF">R3P38DRAFT_2806092</name>
</gene>